<dbReference type="Proteomes" id="UP000886198">
    <property type="component" value="Unassembled WGS sequence"/>
</dbReference>
<protein>
    <submittedName>
        <fullName evidence="2">GIY-YIG nuclease family protein</fullName>
    </submittedName>
</protein>
<dbReference type="PROSITE" id="PS50164">
    <property type="entry name" value="GIY_YIG"/>
    <property type="match status" value="1"/>
</dbReference>
<organism evidence="2">
    <name type="scientific">Mesotoga infera</name>
    <dbReference type="NCBI Taxonomy" id="1236046"/>
    <lineage>
        <taxon>Bacteria</taxon>
        <taxon>Thermotogati</taxon>
        <taxon>Thermotogota</taxon>
        <taxon>Thermotogae</taxon>
        <taxon>Kosmotogales</taxon>
        <taxon>Kosmotogaceae</taxon>
        <taxon>Mesotoga</taxon>
    </lineage>
</organism>
<reference evidence="2" key="1">
    <citation type="journal article" date="2020" name="mSystems">
        <title>Genome- and Community-Level Interaction Insights into Carbon Utilization and Element Cycling Functions of Hydrothermarchaeota in Hydrothermal Sediment.</title>
        <authorList>
            <person name="Zhou Z."/>
            <person name="Liu Y."/>
            <person name="Xu W."/>
            <person name="Pan J."/>
            <person name="Luo Z.H."/>
            <person name="Li M."/>
        </authorList>
    </citation>
    <scope>NUCLEOTIDE SEQUENCE [LARGE SCALE GENOMIC DNA]</scope>
    <source>
        <strain evidence="2">SpSt-1179</strain>
    </source>
</reference>
<dbReference type="EMBL" id="DSBT01000146">
    <property type="protein sequence ID" value="HDP77599.1"/>
    <property type="molecule type" value="Genomic_DNA"/>
</dbReference>
<sequence length="289" mass="31633">MMSPQATSIRLFLVDGTPDGIRIIEKSNWTGVAVVAGRSNLVSALLRDELSRPGVYVLTGPGKSGSSRIYIGEADILRDRLKQHAMKKDFWTGFVAFTSSNEGLNKAHVRYLEASLIKLANSANQWEVENSTTPPLPPLSEADRADADWFLNEMLVIYPILGIDAFEAASKDVVLQGPDEEYVLSQRGARARGIEVPEGFVVKQDSCARIAEVNSIQAYLHDLRQQLIDRGVLKQEGGYYVFTQDYRFASPSTAAGVLVGGPVNGRTAWKTAEGNTLKKIQDTRTEASG</sequence>
<dbReference type="AlphaFoldDB" id="A0A7C1GQN9"/>
<name>A0A7C1GQN9_9BACT</name>
<dbReference type="Pfam" id="PF14267">
    <property type="entry name" value="DUF4357"/>
    <property type="match status" value="1"/>
</dbReference>
<proteinExistence type="predicted"/>
<evidence type="ECO:0000313" key="2">
    <source>
        <dbReference type="EMBL" id="HDP77599.1"/>
    </source>
</evidence>
<evidence type="ECO:0000259" key="1">
    <source>
        <dbReference type="PROSITE" id="PS50164"/>
    </source>
</evidence>
<accession>A0A7C1GQN9</accession>
<feature type="domain" description="GIY-YIG" evidence="1">
    <location>
        <begin position="51"/>
        <end position="128"/>
    </location>
</feature>
<dbReference type="CDD" id="cd10447">
    <property type="entry name" value="GIY-YIG_unchar_2"/>
    <property type="match status" value="1"/>
</dbReference>
<comment type="caution">
    <text evidence="2">The sequence shown here is derived from an EMBL/GenBank/DDBJ whole genome shotgun (WGS) entry which is preliminary data.</text>
</comment>
<dbReference type="InterPro" id="IPR025579">
    <property type="entry name" value="DUF4357"/>
</dbReference>
<gene>
    <name evidence="2" type="ORF">ENN47_05345</name>
</gene>
<dbReference type="InterPro" id="IPR000305">
    <property type="entry name" value="GIY-YIG_endonuc"/>
</dbReference>